<dbReference type="GO" id="GO:0017000">
    <property type="term" value="P:antibiotic biosynthetic process"/>
    <property type="evidence" value="ECO:0007669"/>
    <property type="project" value="UniProtKB-ARBA"/>
</dbReference>
<reference evidence="5 6" key="1">
    <citation type="submission" date="2019-04" db="EMBL/GenBank/DDBJ databases">
        <title>Draft genome sequences of Streptomyces avermitilis ATCC 31267.</title>
        <authorList>
            <person name="Komaki H."/>
            <person name="Tamura T."/>
            <person name="Hosoyama A."/>
        </authorList>
    </citation>
    <scope>NUCLEOTIDE SEQUENCE [LARGE SCALE GENOMIC DNA]</scope>
    <source>
        <strain evidence="5 6">ATCC 31267</strain>
    </source>
</reference>
<dbReference type="InterPro" id="IPR006162">
    <property type="entry name" value="Ppantetheine_attach_site"/>
</dbReference>
<dbReference type="InterPro" id="IPR020806">
    <property type="entry name" value="PKS_PP-bd"/>
</dbReference>
<dbReference type="Gene3D" id="3.30.559.30">
    <property type="entry name" value="Nonribosomal peptide synthetase, condensation domain"/>
    <property type="match status" value="1"/>
</dbReference>
<evidence type="ECO:0000256" key="1">
    <source>
        <dbReference type="ARBA" id="ARBA00001957"/>
    </source>
</evidence>
<dbReference type="GO" id="GO:0031177">
    <property type="term" value="F:phosphopantetheine binding"/>
    <property type="evidence" value="ECO:0007669"/>
    <property type="project" value="InterPro"/>
</dbReference>
<dbReference type="GO" id="GO:0005737">
    <property type="term" value="C:cytoplasm"/>
    <property type="evidence" value="ECO:0007669"/>
    <property type="project" value="TreeGrafter"/>
</dbReference>
<dbReference type="Gene3D" id="1.10.1200.10">
    <property type="entry name" value="ACP-like"/>
    <property type="match status" value="1"/>
</dbReference>
<dbReference type="InterPro" id="IPR025110">
    <property type="entry name" value="AMP-bd_C"/>
</dbReference>
<dbReference type="InterPro" id="IPR009081">
    <property type="entry name" value="PP-bd_ACP"/>
</dbReference>
<dbReference type="Pfam" id="PF00550">
    <property type="entry name" value="PP-binding"/>
    <property type="match status" value="1"/>
</dbReference>
<gene>
    <name evidence="5" type="ORF">SAV31267_008690</name>
</gene>
<evidence type="ECO:0000256" key="2">
    <source>
        <dbReference type="ARBA" id="ARBA00022450"/>
    </source>
</evidence>
<dbReference type="EMBL" id="BJHY01000001">
    <property type="protein sequence ID" value="GDY71384.1"/>
    <property type="molecule type" value="Genomic_DNA"/>
</dbReference>
<dbReference type="GO" id="GO:0003824">
    <property type="term" value="F:catalytic activity"/>
    <property type="evidence" value="ECO:0007669"/>
    <property type="project" value="InterPro"/>
</dbReference>
<dbReference type="PANTHER" id="PTHR45527:SF1">
    <property type="entry name" value="FATTY ACID SYNTHASE"/>
    <property type="match status" value="1"/>
</dbReference>
<dbReference type="GO" id="GO:0043041">
    <property type="term" value="P:amino acid activation for nonribosomal peptide biosynthetic process"/>
    <property type="evidence" value="ECO:0007669"/>
    <property type="project" value="TreeGrafter"/>
</dbReference>
<accession>A0A4D4MI41</accession>
<evidence type="ECO:0000259" key="4">
    <source>
        <dbReference type="PROSITE" id="PS50075"/>
    </source>
</evidence>
<dbReference type="SUPFAM" id="SSF52777">
    <property type="entry name" value="CoA-dependent acyltransferases"/>
    <property type="match status" value="2"/>
</dbReference>
<evidence type="ECO:0000256" key="3">
    <source>
        <dbReference type="ARBA" id="ARBA00022553"/>
    </source>
</evidence>
<feature type="domain" description="Carrier" evidence="4">
    <location>
        <begin position="91"/>
        <end position="165"/>
    </location>
</feature>
<dbReference type="SUPFAM" id="SSF56801">
    <property type="entry name" value="Acetyl-CoA synthetase-like"/>
    <property type="match status" value="1"/>
</dbReference>
<dbReference type="InterPro" id="IPR023213">
    <property type="entry name" value="CAT-like_dom_sf"/>
</dbReference>
<dbReference type="PROSITE" id="PS00012">
    <property type="entry name" value="PHOSPHOPANTETHEINE"/>
    <property type="match status" value="1"/>
</dbReference>
<dbReference type="PROSITE" id="PS50075">
    <property type="entry name" value="CARRIER"/>
    <property type="match status" value="1"/>
</dbReference>
<dbReference type="GO" id="GO:0044550">
    <property type="term" value="P:secondary metabolite biosynthetic process"/>
    <property type="evidence" value="ECO:0007669"/>
    <property type="project" value="TreeGrafter"/>
</dbReference>
<dbReference type="GO" id="GO:0008610">
    <property type="term" value="P:lipid biosynthetic process"/>
    <property type="evidence" value="ECO:0007669"/>
    <property type="project" value="UniProtKB-ARBA"/>
</dbReference>
<dbReference type="FunFam" id="1.10.1200.10:FF:000005">
    <property type="entry name" value="Nonribosomal peptide synthetase 1"/>
    <property type="match status" value="1"/>
</dbReference>
<dbReference type="AlphaFoldDB" id="A0A4D4MI41"/>
<keyword evidence="3" id="KW-0597">Phosphoprotein</keyword>
<dbReference type="InterPro" id="IPR036736">
    <property type="entry name" value="ACP-like_sf"/>
</dbReference>
<evidence type="ECO:0000313" key="5">
    <source>
        <dbReference type="EMBL" id="GDY71384.1"/>
    </source>
</evidence>
<sequence length="510" mass="54225">MLSAHPGVSQAVVVAREDVPGERRLVGYVVPDDPQAVDGSSARTYLAESLPDYMVPAAVLVLDRLPVTRNGKVDRAALPAPDFAGKVTERAPRTEAERVLCALFAEVLGLERVGVEDSFFELGGDSIMSMQVVARARRAGMVLTPRQVFAERTPERLALVAGTVGTDDTGTVGRDDGVGEVPWTPVMRELGEPALRRSFAQWAIVGAPAGLERDVLVAGVAAVLDAHDMLRATVTTGDGEPELCVGPKGSLDAASLVTRVRVPDAAAESLDDVAAESLDDVAAESAREAVERLDPTVGVLLQVVWVDAGQDRMGRLALVVHHLVVDGVSWRILLPDLRDACEAAAAGRKPELDPVGTSYRKWSGRLSQEANGQHRIAELDAWTALLGGPEPALGTRGLDPALDTARTLRRRSWKLAPEHAATVLGRTPAVFHCGVHEVLLASLAGAVAQWRGDGASGLLVDVEGHGRESVEGRTCRGRWAGSPVRIRSGSNSAGWTWTTYWPAVRRPGCC</sequence>
<proteinExistence type="predicted"/>
<dbReference type="Proteomes" id="UP000299211">
    <property type="component" value="Unassembled WGS sequence"/>
</dbReference>
<dbReference type="SMART" id="SM00823">
    <property type="entry name" value="PKS_PP"/>
    <property type="match status" value="1"/>
</dbReference>
<dbReference type="Pfam" id="PF13193">
    <property type="entry name" value="AMP-binding_C"/>
    <property type="match status" value="1"/>
</dbReference>
<dbReference type="Gene3D" id="3.30.300.30">
    <property type="match status" value="1"/>
</dbReference>
<dbReference type="InterPro" id="IPR045851">
    <property type="entry name" value="AMP-bd_C_sf"/>
</dbReference>
<keyword evidence="2" id="KW-0596">Phosphopantetheine</keyword>
<dbReference type="PANTHER" id="PTHR45527">
    <property type="entry name" value="NONRIBOSOMAL PEPTIDE SYNTHETASE"/>
    <property type="match status" value="1"/>
</dbReference>
<dbReference type="Gene3D" id="3.30.559.10">
    <property type="entry name" value="Chloramphenicol acetyltransferase-like domain"/>
    <property type="match status" value="1"/>
</dbReference>
<name>A0A4D4MI41_STRAX</name>
<comment type="cofactor">
    <cofactor evidence="1">
        <name>pantetheine 4'-phosphate</name>
        <dbReference type="ChEBI" id="CHEBI:47942"/>
    </cofactor>
</comment>
<dbReference type="InterPro" id="IPR001242">
    <property type="entry name" value="Condensation_dom"/>
</dbReference>
<dbReference type="Pfam" id="PF00668">
    <property type="entry name" value="Condensation"/>
    <property type="match status" value="1"/>
</dbReference>
<evidence type="ECO:0000313" key="6">
    <source>
        <dbReference type="Proteomes" id="UP000299211"/>
    </source>
</evidence>
<protein>
    <recommendedName>
        <fullName evidence="4">Carrier domain-containing protein</fullName>
    </recommendedName>
</protein>
<comment type="caution">
    <text evidence="5">The sequence shown here is derived from an EMBL/GenBank/DDBJ whole genome shotgun (WGS) entry which is preliminary data.</text>
</comment>
<organism evidence="5 6">
    <name type="scientific">Streptomyces avermitilis</name>
    <dbReference type="NCBI Taxonomy" id="33903"/>
    <lineage>
        <taxon>Bacteria</taxon>
        <taxon>Bacillati</taxon>
        <taxon>Actinomycetota</taxon>
        <taxon>Actinomycetes</taxon>
        <taxon>Kitasatosporales</taxon>
        <taxon>Streptomycetaceae</taxon>
        <taxon>Streptomyces</taxon>
    </lineage>
</organism>
<dbReference type="SUPFAM" id="SSF47336">
    <property type="entry name" value="ACP-like"/>
    <property type="match status" value="1"/>
</dbReference>